<dbReference type="Gene3D" id="2.60.40.10">
    <property type="entry name" value="Immunoglobulins"/>
    <property type="match status" value="1"/>
</dbReference>
<dbReference type="EMBL" id="QGKL01000039">
    <property type="protein sequence ID" value="PWQ94506.1"/>
    <property type="molecule type" value="Genomic_DNA"/>
</dbReference>
<dbReference type="Gene3D" id="3.40.390.10">
    <property type="entry name" value="Collagenase (Catalytic Domain)"/>
    <property type="match status" value="1"/>
</dbReference>
<protein>
    <recommendedName>
        <fullName evidence="4">Peptidase M12B domain-containing protein</fullName>
    </recommendedName>
</protein>
<feature type="chain" id="PRO_5016458652" description="Peptidase M12B domain-containing protein" evidence="1">
    <location>
        <begin position="26"/>
        <end position="694"/>
    </location>
</feature>
<keyword evidence="3" id="KW-1185">Reference proteome</keyword>
<dbReference type="InterPro" id="IPR024079">
    <property type="entry name" value="MetalloPept_cat_dom_sf"/>
</dbReference>
<dbReference type="Proteomes" id="UP000245506">
    <property type="component" value="Unassembled WGS sequence"/>
</dbReference>
<comment type="caution">
    <text evidence="2">The sequence shown here is derived from an EMBL/GenBank/DDBJ whole genome shotgun (WGS) entry which is preliminary data.</text>
</comment>
<dbReference type="Pfam" id="PF13583">
    <property type="entry name" value="Reprolysin_4"/>
    <property type="match status" value="1"/>
</dbReference>
<dbReference type="SUPFAM" id="SSF55486">
    <property type="entry name" value="Metalloproteases ('zincins'), catalytic domain"/>
    <property type="match status" value="1"/>
</dbReference>
<accession>A0A317C790</accession>
<feature type="signal peptide" evidence="1">
    <location>
        <begin position="1"/>
        <end position="25"/>
    </location>
</feature>
<dbReference type="OrthoDB" id="5242130at2"/>
<reference evidence="2 3" key="1">
    <citation type="submission" date="2018-05" db="EMBL/GenBank/DDBJ databases">
        <title>Leucothrix arctica sp. nov., isolated from Arctic seawater.</title>
        <authorList>
            <person name="Choi A."/>
            <person name="Baek K."/>
        </authorList>
    </citation>
    <scope>NUCLEOTIDE SEQUENCE [LARGE SCALE GENOMIC DNA]</scope>
    <source>
        <strain evidence="2 3">IMCC9719</strain>
    </source>
</reference>
<evidence type="ECO:0000256" key="1">
    <source>
        <dbReference type="SAM" id="SignalP"/>
    </source>
</evidence>
<evidence type="ECO:0000313" key="2">
    <source>
        <dbReference type="EMBL" id="PWQ94506.1"/>
    </source>
</evidence>
<dbReference type="AlphaFoldDB" id="A0A317C790"/>
<dbReference type="RefSeq" id="WP_109824155.1">
    <property type="nucleotide sequence ID" value="NZ_QGKL01000039.1"/>
</dbReference>
<evidence type="ECO:0000313" key="3">
    <source>
        <dbReference type="Proteomes" id="UP000245506"/>
    </source>
</evidence>
<organism evidence="2 3">
    <name type="scientific">Leucothrix arctica</name>
    <dbReference type="NCBI Taxonomy" id="1481894"/>
    <lineage>
        <taxon>Bacteria</taxon>
        <taxon>Pseudomonadati</taxon>
        <taxon>Pseudomonadota</taxon>
        <taxon>Gammaproteobacteria</taxon>
        <taxon>Thiotrichales</taxon>
        <taxon>Thiotrichaceae</taxon>
        <taxon>Leucothrix</taxon>
    </lineage>
</organism>
<gene>
    <name evidence="2" type="ORF">DKT75_14505</name>
</gene>
<dbReference type="GO" id="GO:0008237">
    <property type="term" value="F:metallopeptidase activity"/>
    <property type="evidence" value="ECO:0007669"/>
    <property type="project" value="InterPro"/>
</dbReference>
<sequence length="694" mass="74660">MLTIKWARIAAFCALSATAVIPVTAEDLITNPWLDIPTTLSARVDLESTDNKNVLALSSRQLTADLVSLSTQLLQSSDFTFPIPLPDGSFANYRFERSSVMAASLAEKYPAIQTFTATDVSNSSNTGRFDITPKGFHGMFQHEGRWVFIDPELRTRNDQYISYYGDNAVPLTARRIDTVFKSTSSALLARTETAVRAIAGDVKRTYRLAMSASAEYVAFHGGTKADGLAAIVTMLNRVNEVFERDLAIVFELVADNDAVIFTDATTDPFNNDDDDVEVNARVLSDAIGDDQFDIGHVLNTGGGGLAALGVCDPGLKALGMTGTDTPTGDAFYIDYVAHELGHQLGANHSFNGTNTFCRGNRNAETAWEPGSGTSIMSYAGICGDQDVQFNASAFFHIGSIEEITAFTTEAGCGLESTLENTAPAVDAGSDYVIPSNTPFKLSGVGSDEDGDTLSYIWEQLDIGAASNSLETMIDDGTRPLFRSWEPEDIADRYFPSLQDVLVDFGYTSVGEAYPNTNRDMTFRLTARDGKGGVSTDETIVTVSHGAEPFRVTAPLFGDEFTGGDELLIRWDVAGTDVEPFNCGSVEILLSDNAGISFDHILTASTANDGEFGYTLPDESMSDARVMVSCLGNIFFAVNDGGFQVVTTGIRGSLDAEAATEVEAESESKSSGGGSFSWLLLPLLLLATRRLSRFR</sequence>
<proteinExistence type="predicted"/>
<name>A0A317C790_9GAMM</name>
<evidence type="ECO:0008006" key="4">
    <source>
        <dbReference type="Google" id="ProtNLM"/>
    </source>
</evidence>
<keyword evidence="1" id="KW-0732">Signal</keyword>
<dbReference type="InterPro" id="IPR013783">
    <property type="entry name" value="Ig-like_fold"/>
</dbReference>